<keyword evidence="2" id="KW-0732">Signal</keyword>
<dbReference type="RefSeq" id="WP_112428610.1">
    <property type="nucleotide sequence ID" value="NZ_MCIF01000002.1"/>
</dbReference>
<dbReference type="Proteomes" id="UP000248706">
    <property type="component" value="Unassembled WGS sequence"/>
</dbReference>
<feature type="region of interest" description="Disordered" evidence="1">
    <location>
        <begin position="23"/>
        <end position="56"/>
    </location>
</feature>
<dbReference type="PROSITE" id="PS51257">
    <property type="entry name" value="PROKAR_LIPOPROTEIN"/>
    <property type="match status" value="1"/>
</dbReference>
<dbReference type="SUPFAM" id="SSF55797">
    <property type="entry name" value="PR-1-like"/>
    <property type="match status" value="1"/>
</dbReference>
<evidence type="ECO:0000313" key="4">
    <source>
        <dbReference type="EMBL" id="RAQ95674.1"/>
    </source>
</evidence>
<evidence type="ECO:0000259" key="3">
    <source>
        <dbReference type="Pfam" id="PF00188"/>
    </source>
</evidence>
<dbReference type="InterPro" id="IPR014044">
    <property type="entry name" value="CAP_dom"/>
</dbReference>
<organism evidence="4 5">
    <name type="scientific">Thermogemmatispora tikiterensis</name>
    <dbReference type="NCBI Taxonomy" id="1825093"/>
    <lineage>
        <taxon>Bacteria</taxon>
        <taxon>Bacillati</taxon>
        <taxon>Chloroflexota</taxon>
        <taxon>Ktedonobacteria</taxon>
        <taxon>Thermogemmatisporales</taxon>
        <taxon>Thermogemmatisporaceae</taxon>
        <taxon>Thermogemmatispora</taxon>
    </lineage>
</organism>
<proteinExistence type="predicted"/>
<dbReference type="AlphaFoldDB" id="A0A328VKN0"/>
<feature type="compositionally biased region" description="Polar residues" evidence="1">
    <location>
        <begin position="42"/>
        <end position="56"/>
    </location>
</feature>
<feature type="compositionally biased region" description="Low complexity" evidence="1">
    <location>
        <begin position="87"/>
        <end position="106"/>
    </location>
</feature>
<gene>
    <name evidence="4" type="ORF">A4R35_09025</name>
</gene>
<evidence type="ECO:0000313" key="5">
    <source>
        <dbReference type="Proteomes" id="UP000248706"/>
    </source>
</evidence>
<feature type="chain" id="PRO_5016296863" description="SCP domain-containing protein" evidence="2">
    <location>
        <begin position="23"/>
        <end position="264"/>
    </location>
</feature>
<dbReference type="Gene3D" id="3.40.33.10">
    <property type="entry name" value="CAP"/>
    <property type="match status" value="1"/>
</dbReference>
<feature type="domain" description="SCP" evidence="3">
    <location>
        <begin position="138"/>
        <end position="258"/>
    </location>
</feature>
<comment type="caution">
    <text evidence="4">The sequence shown here is derived from an EMBL/GenBank/DDBJ whole genome shotgun (WGS) entry which is preliminary data.</text>
</comment>
<dbReference type="PANTHER" id="PTHR31157:SF1">
    <property type="entry name" value="SCP DOMAIN-CONTAINING PROTEIN"/>
    <property type="match status" value="1"/>
</dbReference>
<keyword evidence="5" id="KW-1185">Reference proteome</keyword>
<dbReference type="Pfam" id="PF00188">
    <property type="entry name" value="CAP"/>
    <property type="match status" value="1"/>
</dbReference>
<dbReference type="InterPro" id="IPR035940">
    <property type="entry name" value="CAP_sf"/>
</dbReference>
<sequence>MLSKKPLVLLVLLLLTWLSGCASGPTSEPATGPASSGRGPTAQGNSTPSLRGTPQITATVSGGLRAATPISITGHGEATATPDPTVRGRTTPSPSPASGRSGSSATPIPTLAAVGSGPYGTPPAETSQESQLRQQLFALINHDRASQGLPAYTLNGTLSAGARLHSWNMAHCGLSHACPGEADPCDRISAEGITWSVCGENVGYASASPDAWSGVQLIENSMLNEQPPDDGHRRNLLSSAFHQIGIGIYLDSQGYVWVTEDFTN</sequence>
<feature type="signal peptide" evidence="2">
    <location>
        <begin position="1"/>
        <end position="22"/>
    </location>
</feature>
<protein>
    <recommendedName>
        <fullName evidence="3">SCP domain-containing protein</fullName>
    </recommendedName>
</protein>
<name>A0A328VKN0_9CHLR</name>
<dbReference type="PANTHER" id="PTHR31157">
    <property type="entry name" value="SCP DOMAIN-CONTAINING PROTEIN"/>
    <property type="match status" value="1"/>
</dbReference>
<evidence type="ECO:0000256" key="1">
    <source>
        <dbReference type="SAM" id="MobiDB-lite"/>
    </source>
</evidence>
<dbReference type="CDD" id="cd05379">
    <property type="entry name" value="CAP_bacterial"/>
    <property type="match status" value="1"/>
</dbReference>
<feature type="region of interest" description="Disordered" evidence="1">
    <location>
        <begin position="70"/>
        <end position="128"/>
    </location>
</feature>
<evidence type="ECO:0000256" key="2">
    <source>
        <dbReference type="SAM" id="SignalP"/>
    </source>
</evidence>
<dbReference type="EMBL" id="MCIF01000002">
    <property type="protein sequence ID" value="RAQ95674.1"/>
    <property type="molecule type" value="Genomic_DNA"/>
</dbReference>
<reference evidence="4 5" key="1">
    <citation type="submission" date="2016-08" db="EMBL/GenBank/DDBJ databases">
        <title>Analysis of Carbohydrate Active Enzymes in Thermogemmatispora T81 Reveals Carbohydrate Degradation Ability.</title>
        <authorList>
            <person name="Tomazini A."/>
            <person name="Lal S."/>
            <person name="Stott M."/>
            <person name="Henrissat B."/>
            <person name="Polikarpov I."/>
            <person name="Sparling R."/>
            <person name="Levin D.B."/>
        </authorList>
    </citation>
    <scope>NUCLEOTIDE SEQUENCE [LARGE SCALE GENOMIC DNA]</scope>
    <source>
        <strain evidence="4 5">T81</strain>
    </source>
</reference>
<accession>A0A328VKN0</accession>
<dbReference type="OrthoDB" id="9783944at2"/>